<evidence type="ECO:0000313" key="1">
    <source>
        <dbReference type="EMBL" id="KHG30689.1"/>
    </source>
</evidence>
<accession>A0A0B0Q1H9</accession>
<sequence>MSTYAFYRLRPLKDNIDH</sequence>
<name>A0A0B0Q1H9_GOSAR</name>
<dbReference type="Proteomes" id="UP000032142">
    <property type="component" value="Unassembled WGS sequence"/>
</dbReference>
<proteinExistence type="predicted"/>
<organism evidence="1 2">
    <name type="scientific">Gossypium arboreum</name>
    <name type="common">Tree cotton</name>
    <name type="synonym">Gossypium nanking</name>
    <dbReference type="NCBI Taxonomy" id="29729"/>
    <lineage>
        <taxon>Eukaryota</taxon>
        <taxon>Viridiplantae</taxon>
        <taxon>Streptophyta</taxon>
        <taxon>Embryophyta</taxon>
        <taxon>Tracheophyta</taxon>
        <taxon>Spermatophyta</taxon>
        <taxon>Magnoliopsida</taxon>
        <taxon>eudicotyledons</taxon>
        <taxon>Gunneridae</taxon>
        <taxon>Pentapetalae</taxon>
        <taxon>rosids</taxon>
        <taxon>malvids</taxon>
        <taxon>Malvales</taxon>
        <taxon>Malvaceae</taxon>
        <taxon>Malvoideae</taxon>
        <taxon>Gossypium</taxon>
    </lineage>
</organism>
<gene>
    <name evidence="1" type="ORF">F383_15390</name>
</gene>
<keyword evidence="2" id="KW-1185">Reference proteome</keyword>
<reference evidence="2" key="1">
    <citation type="submission" date="2014-09" db="EMBL/GenBank/DDBJ databases">
        <authorList>
            <person name="Mudge J."/>
            <person name="Ramaraj T."/>
            <person name="Lindquist I.E."/>
            <person name="Bharti A.K."/>
            <person name="Sundararajan A."/>
            <person name="Cameron C.T."/>
            <person name="Woodward J.E."/>
            <person name="May G.D."/>
            <person name="Brubaker C."/>
            <person name="Broadhvest J."/>
            <person name="Wilkins T.A."/>
        </authorList>
    </citation>
    <scope>NUCLEOTIDE SEQUENCE</scope>
    <source>
        <strain evidence="2">cv. AKA8401</strain>
    </source>
</reference>
<protein>
    <submittedName>
        <fullName evidence="1">Uncharacterized protein</fullName>
    </submittedName>
</protein>
<dbReference type="EMBL" id="KN459319">
    <property type="protein sequence ID" value="KHG30689.1"/>
    <property type="molecule type" value="Genomic_DNA"/>
</dbReference>
<evidence type="ECO:0000313" key="2">
    <source>
        <dbReference type="Proteomes" id="UP000032142"/>
    </source>
</evidence>
<dbReference type="AlphaFoldDB" id="A0A0B0Q1H9"/>